<evidence type="ECO:0000313" key="2">
    <source>
        <dbReference type="Proteomes" id="UP000034293"/>
    </source>
</evidence>
<keyword evidence="1" id="KW-0808">Transferase</keyword>
<accession>A0A0G0US70</accession>
<dbReference type="PANTHER" id="PTHR43861">
    <property type="entry name" value="TRANS-ACONITATE 2-METHYLTRANSFERASE-RELATED"/>
    <property type="match status" value="1"/>
</dbReference>
<dbReference type="InterPro" id="IPR029063">
    <property type="entry name" value="SAM-dependent_MTases_sf"/>
</dbReference>
<dbReference type="GO" id="GO:0032259">
    <property type="term" value="P:methylation"/>
    <property type="evidence" value="ECO:0007669"/>
    <property type="project" value="UniProtKB-KW"/>
</dbReference>
<dbReference type="Proteomes" id="UP000034293">
    <property type="component" value="Unassembled WGS sequence"/>
</dbReference>
<dbReference type="CDD" id="cd02440">
    <property type="entry name" value="AdoMet_MTases"/>
    <property type="match status" value="1"/>
</dbReference>
<dbReference type="Gene3D" id="3.40.50.150">
    <property type="entry name" value="Vaccinia Virus protein VP39"/>
    <property type="match status" value="1"/>
</dbReference>
<reference evidence="1 2" key="1">
    <citation type="journal article" date="2015" name="Nature">
        <title>rRNA introns, odd ribosomes, and small enigmatic genomes across a large radiation of phyla.</title>
        <authorList>
            <person name="Brown C.T."/>
            <person name="Hug L.A."/>
            <person name="Thomas B.C."/>
            <person name="Sharon I."/>
            <person name="Castelle C.J."/>
            <person name="Singh A."/>
            <person name="Wilkins M.J."/>
            <person name="Williams K.H."/>
            <person name="Banfield J.F."/>
        </authorList>
    </citation>
    <scope>NUCLEOTIDE SEQUENCE [LARGE SCALE GENOMIC DNA]</scope>
</reference>
<dbReference type="Pfam" id="PF13489">
    <property type="entry name" value="Methyltransf_23"/>
    <property type="match status" value="1"/>
</dbReference>
<evidence type="ECO:0000313" key="1">
    <source>
        <dbReference type="EMBL" id="KKR62495.1"/>
    </source>
</evidence>
<protein>
    <submittedName>
        <fullName evidence="1">Methyltransferase type 12</fullName>
    </submittedName>
</protein>
<dbReference type="SUPFAM" id="SSF53335">
    <property type="entry name" value="S-adenosyl-L-methionine-dependent methyltransferases"/>
    <property type="match status" value="1"/>
</dbReference>
<sequence length="219" mass="25749">MIKTKVEKHFDKVAKKYDFYKKKNSFYYENLKKLLGREIPKSGNVLEIGCGTGDLLNHLKPGKGYGFDISSEMISISNYKFRNSKNLTFSTEWPKGIFDYIFMSDVIEHLEKPKETFKQISKLMNERSKFIITMANPIWESALMLAEKLKLKMPEGPHSRIMNHELQIMIEKAGMKIIKHDYKLLIPVRIPFVTSFANRYLEKYLKRLAFIEYFVAVRT</sequence>
<dbReference type="PANTHER" id="PTHR43861:SF6">
    <property type="entry name" value="METHYLTRANSFERASE TYPE 11"/>
    <property type="match status" value="1"/>
</dbReference>
<comment type="caution">
    <text evidence="1">The sequence shown here is derived from an EMBL/GenBank/DDBJ whole genome shotgun (WGS) entry which is preliminary data.</text>
</comment>
<dbReference type="GO" id="GO:0008168">
    <property type="term" value="F:methyltransferase activity"/>
    <property type="evidence" value="ECO:0007669"/>
    <property type="project" value="UniProtKB-KW"/>
</dbReference>
<name>A0A0G0US70_9BACT</name>
<proteinExistence type="predicted"/>
<dbReference type="AlphaFoldDB" id="A0A0G0US70"/>
<organism evidence="1 2">
    <name type="scientific">Candidatus Woesebacteria bacterium GW2011_GWA1_40_43</name>
    <dbReference type="NCBI Taxonomy" id="1618553"/>
    <lineage>
        <taxon>Bacteria</taxon>
        <taxon>Candidatus Woeseibacteriota</taxon>
    </lineage>
</organism>
<keyword evidence="1" id="KW-0489">Methyltransferase</keyword>
<gene>
    <name evidence="1" type="ORF">UU02_C0045G0005</name>
</gene>
<dbReference type="EMBL" id="LBZA01000045">
    <property type="protein sequence ID" value="KKR62495.1"/>
    <property type="molecule type" value="Genomic_DNA"/>
</dbReference>